<dbReference type="GO" id="GO:0006629">
    <property type="term" value="P:lipid metabolic process"/>
    <property type="evidence" value="ECO:0007669"/>
    <property type="project" value="UniProtKB-KW"/>
</dbReference>
<dbReference type="Pfam" id="PF06775">
    <property type="entry name" value="Seipin"/>
    <property type="match status" value="1"/>
</dbReference>
<keyword evidence="2 7" id="KW-0812">Transmembrane</keyword>
<proteinExistence type="predicted"/>
<evidence type="ECO:0000256" key="7">
    <source>
        <dbReference type="SAM" id="Phobius"/>
    </source>
</evidence>
<feature type="transmembrane region" description="Helical" evidence="7">
    <location>
        <begin position="50"/>
        <end position="79"/>
    </location>
</feature>
<organism evidence="8 9">
    <name type="scientific">Aphanomyces invadans</name>
    <dbReference type="NCBI Taxonomy" id="157072"/>
    <lineage>
        <taxon>Eukaryota</taxon>
        <taxon>Sar</taxon>
        <taxon>Stramenopiles</taxon>
        <taxon>Oomycota</taxon>
        <taxon>Saprolegniomycetes</taxon>
        <taxon>Saprolegniales</taxon>
        <taxon>Verrucalvaceae</taxon>
        <taxon>Aphanomyces</taxon>
    </lineage>
</organism>
<evidence type="ECO:0000256" key="1">
    <source>
        <dbReference type="ARBA" id="ARBA00004477"/>
    </source>
</evidence>
<protein>
    <recommendedName>
        <fullName evidence="10">Seipin</fullName>
    </recommendedName>
</protein>
<evidence type="ECO:0000256" key="2">
    <source>
        <dbReference type="ARBA" id="ARBA00022692"/>
    </source>
</evidence>
<evidence type="ECO:0000313" key="9">
    <source>
        <dbReference type="Proteomes" id="UP000285060"/>
    </source>
</evidence>
<sequence length="397" mass="44138">MTSRVVSYMWSVFVAQWPTIASHTEAAIERIRVSELSDAIRDLSSFSLRMFLRFMQLMTALVLLLTSASAVYACVYYVIMPTKILQRPLYFDYGVHSLVLHANEHVHYTHRDNPAASTIQLPTATLDLTTGATGRDQWTYIDPDDAGEADNRGVLTPGAKYDVVVDLELAESDTNVDIGMFMVRTEVLSPGNVATARSARPVFVRPGHWVVDLSARLVWLFPTLALGHHGHTSQAQSILAINGYKDLRHRPLTAVRVELSHPRVQIVRASLSIVAQLSGLRYLMYHWFALTSTIAIANIACAEVFWCFVLYLYLTCPPVDQLDDASNDDDIDQDEQQLEGLASDDGADDDSHDDSRAFCDPDDATIVQAFDAAAFTPESTAHLRQRQSSHQRAAKAI</sequence>
<keyword evidence="4 7" id="KW-1133">Transmembrane helix</keyword>
<gene>
    <name evidence="8" type="ORF">DYB32_003407</name>
</gene>
<dbReference type="EMBL" id="QUSY01000208">
    <property type="protein sequence ID" value="RHY31514.1"/>
    <property type="molecule type" value="Genomic_DNA"/>
</dbReference>
<dbReference type="GO" id="GO:0005789">
    <property type="term" value="C:endoplasmic reticulum membrane"/>
    <property type="evidence" value="ECO:0007669"/>
    <property type="project" value="UniProtKB-SubCell"/>
</dbReference>
<evidence type="ECO:0008006" key="10">
    <source>
        <dbReference type="Google" id="ProtNLM"/>
    </source>
</evidence>
<dbReference type="PANTHER" id="PTHR21212">
    <property type="entry name" value="BERNARDINELLI-SEIP CONGENITAL LIPODYSTROPHY 2 HOMOLOG BSCL2 PROTEIN"/>
    <property type="match status" value="1"/>
</dbReference>
<dbReference type="CDD" id="cd23995">
    <property type="entry name" value="Seipin_BSCL2_like"/>
    <property type="match status" value="1"/>
</dbReference>
<dbReference type="InterPro" id="IPR009617">
    <property type="entry name" value="Seipin"/>
</dbReference>
<evidence type="ECO:0000256" key="6">
    <source>
        <dbReference type="ARBA" id="ARBA00023136"/>
    </source>
</evidence>
<evidence type="ECO:0000256" key="3">
    <source>
        <dbReference type="ARBA" id="ARBA00022824"/>
    </source>
</evidence>
<comment type="caution">
    <text evidence="8">The sequence shown here is derived from an EMBL/GenBank/DDBJ whole genome shotgun (WGS) entry which is preliminary data.</text>
</comment>
<evidence type="ECO:0000313" key="8">
    <source>
        <dbReference type="EMBL" id="RHY31514.1"/>
    </source>
</evidence>
<keyword evidence="6 7" id="KW-0472">Membrane</keyword>
<keyword evidence="9" id="KW-1185">Reference proteome</keyword>
<dbReference type="Proteomes" id="UP000285060">
    <property type="component" value="Unassembled WGS sequence"/>
</dbReference>
<evidence type="ECO:0000256" key="5">
    <source>
        <dbReference type="ARBA" id="ARBA00023098"/>
    </source>
</evidence>
<name>A0A418B0L6_9STRA</name>
<reference evidence="8 9" key="1">
    <citation type="submission" date="2018-08" db="EMBL/GenBank/DDBJ databases">
        <title>Aphanomyces genome sequencing and annotation.</title>
        <authorList>
            <person name="Minardi D."/>
            <person name="Oidtmann B."/>
            <person name="Van Der Giezen M."/>
            <person name="Studholme D.J."/>
        </authorList>
    </citation>
    <scope>NUCLEOTIDE SEQUENCE [LARGE SCALE GENOMIC DNA]</scope>
    <source>
        <strain evidence="8 9">NJM0002</strain>
    </source>
</reference>
<keyword evidence="5" id="KW-0443">Lipid metabolism</keyword>
<accession>A0A418B0L6</accession>
<dbReference type="PANTHER" id="PTHR21212:SF0">
    <property type="entry name" value="SEIPIN"/>
    <property type="match status" value="1"/>
</dbReference>
<evidence type="ECO:0000256" key="4">
    <source>
        <dbReference type="ARBA" id="ARBA00022989"/>
    </source>
</evidence>
<dbReference type="AlphaFoldDB" id="A0A418B0L6"/>
<dbReference type="VEuPathDB" id="FungiDB:H310_07479"/>
<keyword evidence="3" id="KW-0256">Endoplasmic reticulum</keyword>
<comment type="subcellular location">
    <subcellularLocation>
        <location evidence="1">Endoplasmic reticulum membrane</location>
        <topology evidence="1">Multi-pass membrane protein</topology>
    </subcellularLocation>
</comment>
<dbReference type="GO" id="GO:0140042">
    <property type="term" value="P:lipid droplet formation"/>
    <property type="evidence" value="ECO:0007669"/>
    <property type="project" value="UniProtKB-ARBA"/>
</dbReference>